<dbReference type="Gene3D" id="3.90.1150.10">
    <property type="entry name" value="Aspartate Aminotransferase, domain 1"/>
    <property type="match status" value="1"/>
</dbReference>
<dbReference type="EMBL" id="SLZV01000008">
    <property type="protein sequence ID" value="TCS68446.1"/>
    <property type="molecule type" value="Genomic_DNA"/>
</dbReference>
<dbReference type="GO" id="GO:0030170">
    <property type="term" value="F:pyridoxal phosphate binding"/>
    <property type="evidence" value="ECO:0007669"/>
    <property type="project" value="InterPro"/>
</dbReference>
<dbReference type="Gene3D" id="3.40.640.10">
    <property type="entry name" value="Type I PLP-dependent aspartate aminotransferase-like (Major domain)"/>
    <property type="match status" value="1"/>
</dbReference>
<comment type="caution">
    <text evidence="12">The sequence shown here is derived from an EMBL/GenBank/DDBJ whole genome shotgun (WGS) entry which is preliminary data.</text>
</comment>
<evidence type="ECO:0000256" key="3">
    <source>
        <dbReference type="ARBA" id="ARBA00004953"/>
    </source>
</evidence>
<accession>A0A4R3JPA0</accession>
<evidence type="ECO:0000259" key="10">
    <source>
        <dbReference type="Pfam" id="PF00155"/>
    </source>
</evidence>
<proteinExistence type="predicted"/>
<dbReference type="CDD" id="cd00609">
    <property type="entry name" value="AAT_like"/>
    <property type="match status" value="1"/>
</dbReference>
<dbReference type="InterPro" id="IPR015422">
    <property type="entry name" value="PyrdxlP-dep_Trfase_small"/>
</dbReference>
<evidence type="ECO:0000256" key="2">
    <source>
        <dbReference type="ARBA" id="ARBA00003444"/>
    </source>
</evidence>
<protein>
    <recommendedName>
        <fullName evidence="4">threonine-phosphate decarboxylase</fullName>
        <ecNumber evidence="4">4.1.1.81</ecNumber>
    </recommendedName>
    <alternativeName>
        <fullName evidence="8">L-threonine-O-3-phosphate decarboxylase</fullName>
    </alternativeName>
</protein>
<keyword evidence="6" id="KW-0663">Pyridoxal phosphate</keyword>
<dbReference type="Proteomes" id="UP000702954">
    <property type="component" value="Unassembled WGS sequence"/>
</dbReference>
<feature type="domain" description="Aminotransferase class I/classII large" evidence="10">
    <location>
        <begin position="15"/>
        <end position="341"/>
    </location>
</feature>
<organism evidence="12 13">
    <name type="scientific">Faecalimonas umbilicata</name>
    <dbReference type="NCBI Taxonomy" id="1912855"/>
    <lineage>
        <taxon>Bacteria</taxon>
        <taxon>Bacillati</taxon>
        <taxon>Bacillota</taxon>
        <taxon>Clostridia</taxon>
        <taxon>Lachnospirales</taxon>
        <taxon>Lachnospiraceae</taxon>
        <taxon>Faecalimonas</taxon>
    </lineage>
</organism>
<dbReference type="GO" id="GO:0048472">
    <property type="term" value="F:threonine-phosphate decarboxylase activity"/>
    <property type="evidence" value="ECO:0007669"/>
    <property type="project" value="UniProtKB-EC"/>
</dbReference>
<keyword evidence="14" id="KW-1185">Reference proteome</keyword>
<keyword evidence="7" id="KW-0456">Lyase</keyword>
<dbReference type="InterPro" id="IPR015424">
    <property type="entry name" value="PyrdxlP-dep_Trfase"/>
</dbReference>
<evidence type="ECO:0000256" key="8">
    <source>
        <dbReference type="ARBA" id="ARBA00029996"/>
    </source>
</evidence>
<dbReference type="InterPro" id="IPR005860">
    <property type="entry name" value="CobD"/>
</dbReference>
<dbReference type="NCBIfam" id="TIGR01140">
    <property type="entry name" value="L_thr_O3P_dcar"/>
    <property type="match status" value="1"/>
</dbReference>
<evidence type="ECO:0000256" key="5">
    <source>
        <dbReference type="ARBA" id="ARBA00022573"/>
    </source>
</evidence>
<dbReference type="PANTHER" id="PTHR42885:SF1">
    <property type="entry name" value="THREONINE-PHOSPHATE DECARBOXYLASE"/>
    <property type="match status" value="1"/>
</dbReference>
<dbReference type="UniPathway" id="UPA00148"/>
<keyword evidence="5" id="KW-0169">Cobalamin biosynthesis</keyword>
<dbReference type="AlphaFoldDB" id="A0A4R3JPA0"/>
<dbReference type="EMBL" id="BHEO01000002">
    <property type="protein sequence ID" value="GBU04511.1"/>
    <property type="molecule type" value="Genomic_DNA"/>
</dbReference>
<dbReference type="InterPro" id="IPR015421">
    <property type="entry name" value="PyrdxlP-dep_Trfase_major"/>
</dbReference>
<dbReference type="PANTHER" id="PTHR42885">
    <property type="entry name" value="HISTIDINOL-PHOSPHATE AMINOTRANSFERASE-RELATED"/>
    <property type="match status" value="1"/>
</dbReference>
<evidence type="ECO:0000256" key="7">
    <source>
        <dbReference type="ARBA" id="ARBA00023239"/>
    </source>
</evidence>
<dbReference type="Pfam" id="PF00155">
    <property type="entry name" value="Aminotran_1_2"/>
    <property type="match status" value="1"/>
</dbReference>
<dbReference type="InterPro" id="IPR004839">
    <property type="entry name" value="Aminotransferase_I/II_large"/>
</dbReference>
<dbReference type="Proteomes" id="UP000294613">
    <property type="component" value="Unassembled WGS sequence"/>
</dbReference>
<dbReference type="EC" id="4.1.1.81" evidence="4"/>
<reference evidence="11 14" key="1">
    <citation type="journal article" date="2018" name="Int. J. Syst. Evol. Microbiol.">
        <title>Draft Genome Sequence of Faecalimonas umbilicata JCM 30896T, an Acetate-Producing Bacterium Isolated from Human Feces.</title>
        <authorList>
            <person name="Sakamoto M."/>
            <person name="Ikeyama N."/>
            <person name="Yuki M."/>
            <person name="Ohkuma M."/>
        </authorList>
    </citation>
    <scope>NUCLEOTIDE SEQUENCE [LARGE SCALE GENOMIC DNA]</scope>
    <source>
        <strain evidence="11 14">EGH7</strain>
    </source>
</reference>
<name>A0A4R3JPA0_9FIRM</name>
<sequence length="348" mass="39694">MRKLIHGGDVYRNPDCIDFSANINPLGPPDSVKKAVASCVNDIAHYPDVQCKELKKRLGWAEQMEEEALIIGNGAAELIFALGYSLRPKRALLPQPTFAEYEQALLAAGCEVFYYPLSEENGFRLTEDFLQVLTGEIDMVFLCNPNNPTGVLTERDLLIQILNRCKEKQIFLVVDECFLDFVEEAESFELKEMTGLYSNLFLLKAFTKRYAIPGLRLGYGICQNKELLEKMEQAVQPWNVSVPAQAAGIAALEEDAYVRRAKVLIREEKAYLRKELIRLGMKCYASEANYIFFRGEKGMCEGCRRQGILIRDCQNYPGLSEGFYRVAVRTRNENKKLIEGIERWQKQL</sequence>
<evidence type="ECO:0000313" key="13">
    <source>
        <dbReference type="Proteomes" id="UP000294613"/>
    </source>
</evidence>
<comment type="catalytic activity">
    <reaction evidence="9">
        <text>O-phospho-L-threonine + H(+) = (R)-1-aminopropan-2-yl phosphate + CO2</text>
        <dbReference type="Rhea" id="RHEA:11492"/>
        <dbReference type="ChEBI" id="CHEBI:15378"/>
        <dbReference type="ChEBI" id="CHEBI:16526"/>
        <dbReference type="ChEBI" id="CHEBI:58563"/>
        <dbReference type="ChEBI" id="CHEBI:58675"/>
        <dbReference type="EC" id="4.1.1.81"/>
    </reaction>
</comment>
<reference evidence="12 13" key="2">
    <citation type="submission" date="2019-03" db="EMBL/GenBank/DDBJ databases">
        <title>Genomic Encyclopedia of Type Strains, Phase IV (KMG-IV): sequencing the most valuable type-strain genomes for metagenomic binning, comparative biology and taxonomic classification.</title>
        <authorList>
            <person name="Goeker M."/>
        </authorList>
    </citation>
    <scope>NUCLEOTIDE SEQUENCE [LARGE SCALE GENOMIC DNA]</scope>
    <source>
        <strain evidence="12 13">DSM 103426</strain>
    </source>
</reference>
<dbReference type="SUPFAM" id="SSF53383">
    <property type="entry name" value="PLP-dependent transferases"/>
    <property type="match status" value="1"/>
</dbReference>
<dbReference type="GO" id="GO:0009236">
    <property type="term" value="P:cobalamin biosynthetic process"/>
    <property type="evidence" value="ECO:0007669"/>
    <property type="project" value="UniProtKB-UniPathway"/>
</dbReference>
<dbReference type="RefSeq" id="WP_116441362.1">
    <property type="nucleotide sequence ID" value="NZ_BHEO01000002.1"/>
</dbReference>
<gene>
    <name evidence="12" type="ORF">EDD74_10821</name>
    <name evidence="11" type="ORF">FAEUMB_10520</name>
</gene>
<comment type="cofactor">
    <cofactor evidence="1">
        <name>pyridoxal 5'-phosphate</name>
        <dbReference type="ChEBI" id="CHEBI:597326"/>
    </cofactor>
</comment>
<evidence type="ECO:0000313" key="11">
    <source>
        <dbReference type="EMBL" id="GBU04511.1"/>
    </source>
</evidence>
<evidence type="ECO:0000256" key="9">
    <source>
        <dbReference type="ARBA" id="ARBA00048531"/>
    </source>
</evidence>
<evidence type="ECO:0000313" key="12">
    <source>
        <dbReference type="EMBL" id="TCS68446.1"/>
    </source>
</evidence>
<comment type="pathway">
    <text evidence="3">Cofactor biosynthesis; adenosylcobalamin biosynthesis.</text>
</comment>
<evidence type="ECO:0000256" key="1">
    <source>
        <dbReference type="ARBA" id="ARBA00001933"/>
    </source>
</evidence>
<evidence type="ECO:0000313" key="14">
    <source>
        <dbReference type="Proteomes" id="UP000702954"/>
    </source>
</evidence>
<comment type="function">
    <text evidence="2">Decarboxylates L-threonine-O-3-phosphate to yield (R)-1-amino-2-propanol O-2-phosphate, the precursor for the linkage between the nucleotide loop and the corrin ring in cobalamin.</text>
</comment>
<evidence type="ECO:0000256" key="4">
    <source>
        <dbReference type="ARBA" id="ARBA00012285"/>
    </source>
</evidence>
<evidence type="ECO:0000256" key="6">
    <source>
        <dbReference type="ARBA" id="ARBA00022898"/>
    </source>
</evidence>